<evidence type="ECO:0000256" key="14">
    <source>
        <dbReference type="ARBA" id="ARBA00044770"/>
    </source>
</evidence>
<keyword evidence="4 16" id="KW-0812">Transmembrane</keyword>
<dbReference type="GO" id="GO:0051301">
    <property type="term" value="P:cell division"/>
    <property type="evidence" value="ECO:0007669"/>
    <property type="project" value="InterPro"/>
</dbReference>
<organism evidence="17 18">
    <name type="scientific">Candidatus Yanofskybacteria bacterium RIFCSPHIGHO2_02_FULL_50_12</name>
    <dbReference type="NCBI Taxonomy" id="1802685"/>
    <lineage>
        <taxon>Bacteria</taxon>
        <taxon>Candidatus Yanofskyibacteriota</taxon>
    </lineage>
</organism>
<evidence type="ECO:0000256" key="12">
    <source>
        <dbReference type="ARBA" id="ARBA00041185"/>
    </source>
</evidence>
<dbReference type="GO" id="GO:0008360">
    <property type="term" value="P:regulation of cell shape"/>
    <property type="evidence" value="ECO:0007669"/>
    <property type="project" value="UniProtKB-KW"/>
</dbReference>
<evidence type="ECO:0000256" key="6">
    <source>
        <dbReference type="ARBA" id="ARBA00022984"/>
    </source>
</evidence>
<evidence type="ECO:0000256" key="9">
    <source>
        <dbReference type="ARBA" id="ARBA00032370"/>
    </source>
</evidence>
<evidence type="ECO:0000256" key="4">
    <source>
        <dbReference type="ARBA" id="ARBA00022692"/>
    </source>
</evidence>
<dbReference type="EC" id="2.4.99.28" evidence="14"/>
<dbReference type="PANTHER" id="PTHR30474">
    <property type="entry name" value="CELL CYCLE PROTEIN"/>
    <property type="match status" value="1"/>
</dbReference>
<evidence type="ECO:0000256" key="7">
    <source>
        <dbReference type="ARBA" id="ARBA00022989"/>
    </source>
</evidence>
<evidence type="ECO:0000256" key="3">
    <source>
        <dbReference type="ARBA" id="ARBA00022679"/>
    </source>
</evidence>
<feature type="transmembrane region" description="Helical" evidence="16">
    <location>
        <begin position="140"/>
        <end position="158"/>
    </location>
</feature>
<dbReference type="GO" id="GO:0009252">
    <property type="term" value="P:peptidoglycan biosynthetic process"/>
    <property type="evidence" value="ECO:0007669"/>
    <property type="project" value="UniProtKB-KW"/>
</dbReference>
<feature type="transmembrane region" description="Helical" evidence="16">
    <location>
        <begin position="102"/>
        <end position="128"/>
    </location>
</feature>
<evidence type="ECO:0000256" key="1">
    <source>
        <dbReference type="ARBA" id="ARBA00004141"/>
    </source>
</evidence>
<dbReference type="GO" id="GO:0005886">
    <property type="term" value="C:plasma membrane"/>
    <property type="evidence" value="ECO:0007669"/>
    <property type="project" value="TreeGrafter"/>
</dbReference>
<dbReference type="Proteomes" id="UP000178117">
    <property type="component" value="Unassembled WGS sequence"/>
</dbReference>
<name>A0A1F8FWE9_9BACT</name>
<keyword evidence="6" id="KW-0573">Peptidoglycan synthesis</keyword>
<dbReference type="GO" id="GO:0032153">
    <property type="term" value="C:cell division site"/>
    <property type="evidence" value="ECO:0007669"/>
    <property type="project" value="TreeGrafter"/>
</dbReference>
<dbReference type="PANTHER" id="PTHR30474:SF2">
    <property type="entry name" value="PEPTIDOGLYCAN GLYCOSYLTRANSFERASE FTSW-RELATED"/>
    <property type="match status" value="1"/>
</dbReference>
<sequence>MELKRGFSNTTKQIFWGIDVPLFAATAALCVFGIFNIYGIGGNSFFFNKQLISVAIGLAAMIIFSFFNYRYLKNYSLVVFVFYIAGLLFLMSPFLFPATRGVQSWISIGALSFEPAELMKLVLIVLMAKYFSQRHAHINDYRHVVVSGLYCLVPAVITLAQPDLGSAMIIVIIWLGMILAAGINKRHLFILFILGLIVATAGWLFVLKPYQKVRIESFLNPDKDPQGSGYNLIQSKIAIGAGGLFGHGWGEGPQSSNGFLPEPYNDFIFASVADQFGLVGTGAVLAAVLFIIARIFAIGRRATSNFGKLFALGMAILISAHVIIAAGVNVGLMPVTGLPFPFISYGGSNMLAIMIGLGILQSIKRYG</sequence>
<dbReference type="InterPro" id="IPR011923">
    <property type="entry name" value="RodA/MrdB"/>
</dbReference>
<accession>A0A1F8FWE9</accession>
<evidence type="ECO:0000313" key="17">
    <source>
        <dbReference type="EMBL" id="OGN16669.1"/>
    </source>
</evidence>
<comment type="catalytic activity">
    <reaction evidence="15">
        <text>[GlcNAc-(1-&gt;4)-Mur2Ac(oyl-L-Ala-gamma-D-Glu-L-Lys-D-Ala-D-Ala)](n)-di-trans,octa-cis-undecaprenyl diphosphate + beta-D-GlcNAc-(1-&gt;4)-Mur2Ac(oyl-L-Ala-gamma-D-Glu-L-Lys-D-Ala-D-Ala)-di-trans,octa-cis-undecaprenyl diphosphate = [GlcNAc-(1-&gt;4)-Mur2Ac(oyl-L-Ala-gamma-D-Glu-L-Lys-D-Ala-D-Ala)](n+1)-di-trans,octa-cis-undecaprenyl diphosphate + di-trans,octa-cis-undecaprenyl diphosphate + H(+)</text>
        <dbReference type="Rhea" id="RHEA:23708"/>
        <dbReference type="Rhea" id="RHEA-COMP:9602"/>
        <dbReference type="Rhea" id="RHEA-COMP:9603"/>
        <dbReference type="ChEBI" id="CHEBI:15378"/>
        <dbReference type="ChEBI" id="CHEBI:58405"/>
        <dbReference type="ChEBI" id="CHEBI:60033"/>
        <dbReference type="ChEBI" id="CHEBI:78435"/>
        <dbReference type="EC" id="2.4.99.28"/>
    </reaction>
</comment>
<dbReference type="AlphaFoldDB" id="A0A1F8FWE9"/>
<keyword evidence="7 16" id="KW-1133">Transmembrane helix</keyword>
<keyword evidence="2" id="KW-0328">Glycosyltransferase</keyword>
<evidence type="ECO:0000256" key="8">
    <source>
        <dbReference type="ARBA" id="ARBA00023136"/>
    </source>
</evidence>
<feature type="transmembrane region" description="Helical" evidence="16">
    <location>
        <begin position="76"/>
        <end position="96"/>
    </location>
</feature>
<evidence type="ECO:0000313" key="18">
    <source>
        <dbReference type="Proteomes" id="UP000178117"/>
    </source>
</evidence>
<comment type="subcellular location">
    <subcellularLocation>
        <location evidence="1">Membrane</location>
        <topology evidence="1">Multi-pass membrane protein</topology>
    </subcellularLocation>
</comment>
<reference evidence="17 18" key="1">
    <citation type="journal article" date="2016" name="Nat. Commun.">
        <title>Thousands of microbial genomes shed light on interconnected biogeochemical processes in an aquifer system.</title>
        <authorList>
            <person name="Anantharaman K."/>
            <person name="Brown C.T."/>
            <person name="Hug L.A."/>
            <person name="Sharon I."/>
            <person name="Castelle C.J."/>
            <person name="Probst A.J."/>
            <person name="Thomas B.C."/>
            <person name="Singh A."/>
            <person name="Wilkins M.J."/>
            <person name="Karaoz U."/>
            <person name="Brodie E.L."/>
            <person name="Williams K.H."/>
            <person name="Hubbard S.S."/>
            <person name="Banfield J.F."/>
        </authorList>
    </citation>
    <scope>NUCLEOTIDE SEQUENCE [LARGE SCALE GENOMIC DNA]</scope>
</reference>
<keyword evidence="8 16" id="KW-0472">Membrane</keyword>
<evidence type="ECO:0000256" key="10">
    <source>
        <dbReference type="ARBA" id="ARBA00033270"/>
    </source>
</evidence>
<dbReference type="GO" id="GO:0015648">
    <property type="term" value="F:lipid-linked peptidoglycan transporter activity"/>
    <property type="evidence" value="ECO:0007669"/>
    <property type="project" value="TreeGrafter"/>
</dbReference>
<feature type="transmembrane region" description="Helical" evidence="16">
    <location>
        <begin position="342"/>
        <end position="360"/>
    </location>
</feature>
<dbReference type="GO" id="GO:0008955">
    <property type="term" value="F:peptidoglycan glycosyltransferase activity"/>
    <property type="evidence" value="ECO:0007669"/>
    <property type="project" value="UniProtKB-EC"/>
</dbReference>
<dbReference type="NCBIfam" id="TIGR02210">
    <property type="entry name" value="rodA_shape"/>
    <property type="match status" value="1"/>
</dbReference>
<evidence type="ECO:0000256" key="15">
    <source>
        <dbReference type="ARBA" id="ARBA00049902"/>
    </source>
</evidence>
<gene>
    <name evidence="17" type="ORF">A3C88_02800</name>
</gene>
<feature type="transmembrane region" description="Helical" evidence="16">
    <location>
        <begin position="309"/>
        <end position="330"/>
    </location>
</feature>
<protein>
    <recommendedName>
        <fullName evidence="12">Probable peptidoglycan glycosyltransferase FtsW</fullName>
        <ecNumber evidence="14">2.4.99.28</ecNumber>
    </recommendedName>
    <alternativeName>
        <fullName evidence="13">Cell division protein FtsW</fullName>
    </alternativeName>
    <alternativeName>
        <fullName evidence="10">Cell wall polymerase</fullName>
    </alternativeName>
    <alternativeName>
        <fullName evidence="9">Peptidoglycan polymerase</fullName>
    </alternativeName>
</protein>
<feature type="transmembrane region" description="Helical" evidence="16">
    <location>
        <begin position="51"/>
        <end position="69"/>
    </location>
</feature>
<dbReference type="STRING" id="1802685.A3C88_02800"/>
<dbReference type="EMBL" id="MGJZ01000027">
    <property type="protein sequence ID" value="OGN16669.1"/>
    <property type="molecule type" value="Genomic_DNA"/>
</dbReference>
<keyword evidence="5" id="KW-0133">Cell shape</keyword>
<comment type="similarity">
    <text evidence="11">Belongs to the SEDS family. FtsW subfamily.</text>
</comment>
<feature type="transmembrane region" description="Helical" evidence="16">
    <location>
        <begin position="188"/>
        <end position="206"/>
    </location>
</feature>
<comment type="caution">
    <text evidence="17">The sequence shown here is derived from an EMBL/GenBank/DDBJ whole genome shotgun (WGS) entry which is preliminary data.</text>
</comment>
<evidence type="ECO:0000256" key="5">
    <source>
        <dbReference type="ARBA" id="ARBA00022960"/>
    </source>
</evidence>
<proteinExistence type="inferred from homology"/>
<feature type="transmembrane region" description="Helical" evidence="16">
    <location>
        <begin position="20"/>
        <end position="39"/>
    </location>
</feature>
<dbReference type="InterPro" id="IPR001182">
    <property type="entry name" value="FtsW/RodA"/>
</dbReference>
<feature type="transmembrane region" description="Helical" evidence="16">
    <location>
        <begin position="164"/>
        <end position="181"/>
    </location>
</feature>
<evidence type="ECO:0000256" key="13">
    <source>
        <dbReference type="ARBA" id="ARBA00041418"/>
    </source>
</evidence>
<evidence type="ECO:0000256" key="16">
    <source>
        <dbReference type="SAM" id="Phobius"/>
    </source>
</evidence>
<evidence type="ECO:0000256" key="2">
    <source>
        <dbReference type="ARBA" id="ARBA00022676"/>
    </source>
</evidence>
<keyword evidence="3" id="KW-0808">Transferase</keyword>
<evidence type="ECO:0000256" key="11">
    <source>
        <dbReference type="ARBA" id="ARBA00038053"/>
    </source>
</evidence>
<dbReference type="Pfam" id="PF01098">
    <property type="entry name" value="FTSW_RODA_SPOVE"/>
    <property type="match status" value="1"/>
</dbReference>
<feature type="transmembrane region" description="Helical" evidence="16">
    <location>
        <begin position="276"/>
        <end position="297"/>
    </location>
</feature>